<dbReference type="OrthoDB" id="6079689at2759"/>
<feature type="binding site" evidence="2">
    <location>
        <position position="20"/>
    </location>
    <ligand>
        <name>a divalent metal cation</name>
        <dbReference type="ChEBI" id="CHEBI:60240"/>
        <label>1</label>
    </ligand>
</feature>
<gene>
    <name evidence="3" type="ORF">ARMGADRAFT_1048606</name>
</gene>
<name>A0A2H3CHY7_ARMGA</name>
<sequence>MTSAFPQHASTSKSTIIDTHTHLLSTFALYRSKYPEGQYETAFDFVKGVYAGKGVETIVDVWCEPEELADGKWEGVQYRFVIGAHEAKSYTPAVESEILTALSHPSFVGLGEIGLDYHYTLSPPDVQQRVFAQQLRIAVDCGIPITVHTREAEEDTERIMKDIVPKDHRVHIHCFADTAAFGLRLLEYFPNLRVTGVVCYATNLNTPELLKQMSATDNKWILLETDAPYMVPANVYDALEPKQSRLPFSHSPMIPWTAEFVAGIMGEGWDTERVLDVAREGAKRVYGV</sequence>
<dbReference type="InterPro" id="IPR032466">
    <property type="entry name" value="Metal_Hydrolase"/>
</dbReference>
<feature type="binding site" evidence="2">
    <location>
        <position position="112"/>
    </location>
    <ligand>
        <name>a divalent metal cation</name>
        <dbReference type="ChEBI" id="CHEBI:60240"/>
        <label>1</label>
    </ligand>
</feature>
<accession>A0A2H3CHY7</accession>
<dbReference type="InterPro" id="IPR001130">
    <property type="entry name" value="TatD-like"/>
</dbReference>
<evidence type="ECO:0000256" key="2">
    <source>
        <dbReference type="PIRSR" id="PIRSR005902-1"/>
    </source>
</evidence>
<feature type="binding site" evidence="2">
    <location>
        <position position="22"/>
    </location>
    <ligand>
        <name>a divalent metal cation</name>
        <dbReference type="ChEBI" id="CHEBI:60240"/>
        <label>1</label>
    </ligand>
</feature>
<protein>
    <submittedName>
        <fullName evidence="3">Metallo-dependent hydrolase</fullName>
    </submittedName>
</protein>
<dbReference type="PANTHER" id="PTHR46363">
    <property type="entry name" value="DEOXYRIBONUCLEASE TATDN2-RELATED"/>
    <property type="match status" value="1"/>
</dbReference>
<dbReference type="EMBL" id="KZ293714">
    <property type="protein sequence ID" value="PBK82681.1"/>
    <property type="molecule type" value="Genomic_DNA"/>
</dbReference>
<dbReference type="CDD" id="cd01310">
    <property type="entry name" value="TatD_DNAse"/>
    <property type="match status" value="1"/>
</dbReference>
<organism evidence="3 4">
    <name type="scientific">Armillaria gallica</name>
    <name type="common">Bulbous honey fungus</name>
    <name type="synonym">Armillaria bulbosa</name>
    <dbReference type="NCBI Taxonomy" id="47427"/>
    <lineage>
        <taxon>Eukaryota</taxon>
        <taxon>Fungi</taxon>
        <taxon>Dikarya</taxon>
        <taxon>Basidiomycota</taxon>
        <taxon>Agaricomycotina</taxon>
        <taxon>Agaricomycetes</taxon>
        <taxon>Agaricomycetidae</taxon>
        <taxon>Agaricales</taxon>
        <taxon>Marasmiineae</taxon>
        <taxon>Physalacriaceae</taxon>
        <taxon>Armillaria</taxon>
    </lineage>
</organism>
<dbReference type="InterPro" id="IPR018228">
    <property type="entry name" value="DNase_TatD-rel_CS"/>
</dbReference>
<evidence type="ECO:0000256" key="1">
    <source>
        <dbReference type="ARBA" id="ARBA00022801"/>
    </source>
</evidence>
<dbReference type="SUPFAM" id="SSF51556">
    <property type="entry name" value="Metallo-dependent hydrolases"/>
    <property type="match status" value="1"/>
</dbReference>
<evidence type="ECO:0000313" key="4">
    <source>
        <dbReference type="Proteomes" id="UP000217790"/>
    </source>
</evidence>
<evidence type="ECO:0000313" key="3">
    <source>
        <dbReference type="EMBL" id="PBK82681.1"/>
    </source>
</evidence>
<dbReference type="OMA" id="TIFRCIS"/>
<keyword evidence="1 3" id="KW-0378">Hydrolase</keyword>
<dbReference type="AlphaFoldDB" id="A0A2H3CHY7"/>
<dbReference type="Pfam" id="PF01026">
    <property type="entry name" value="TatD_DNase"/>
    <property type="match status" value="1"/>
</dbReference>
<dbReference type="PIRSF" id="PIRSF005902">
    <property type="entry name" value="DNase_TatD"/>
    <property type="match status" value="1"/>
</dbReference>
<dbReference type="GO" id="GO:0046872">
    <property type="term" value="F:metal ion binding"/>
    <property type="evidence" value="ECO:0007669"/>
    <property type="project" value="UniProtKB-KW"/>
</dbReference>
<keyword evidence="4" id="KW-1185">Reference proteome</keyword>
<keyword evidence="2" id="KW-0479">Metal-binding</keyword>
<proteinExistence type="predicted"/>
<dbReference type="PANTHER" id="PTHR46363:SF1">
    <property type="entry name" value="DEOXYRIBONUCLEASE TATDN2-RELATED"/>
    <property type="match status" value="1"/>
</dbReference>
<dbReference type="InParanoid" id="A0A2H3CHY7"/>
<dbReference type="Proteomes" id="UP000217790">
    <property type="component" value="Unassembled WGS sequence"/>
</dbReference>
<dbReference type="PROSITE" id="PS01090">
    <property type="entry name" value="TATD_2"/>
    <property type="match status" value="1"/>
</dbReference>
<dbReference type="GO" id="GO:0016788">
    <property type="term" value="F:hydrolase activity, acting on ester bonds"/>
    <property type="evidence" value="ECO:0007669"/>
    <property type="project" value="InterPro"/>
</dbReference>
<dbReference type="Gene3D" id="3.20.20.140">
    <property type="entry name" value="Metal-dependent hydrolases"/>
    <property type="match status" value="1"/>
</dbReference>
<feature type="binding site" evidence="2">
    <location>
        <position position="148"/>
    </location>
    <ligand>
        <name>a divalent metal cation</name>
        <dbReference type="ChEBI" id="CHEBI:60240"/>
        <label>2</label>
    </ligand>
</feature>
<reference evidence="4" key="1">
    <citation type="journal article" date="2017" name="Nat. Ecol. Evol.">
        <title>Genome expansion and lineage-specific genetic innovations in the forest pathogenic fungi Armillaria.</title>
        <authorList>
            <person name="Sipos G."/>
            <person name="Prasanna A.N."/>
            <person name="Walter M.C."/>
            <person name="O'Connor E."/>
            <person name="Balint B."/>
            <person name="Krizsan K."/>
            <person name="Kiss B."/>
            <person name="Hess J."/>
            <person name="Varga T."/>
            <person name="Slot J."/>
            <person name="Riley R."/>
            <person name="Boka B."/>
            <person name="Rigling D."/>
            <person name="Barry K."/>
            <person name="Lee J."/>
            <person name="Mihaltcheva S."/>
            <person name="LaButti K."/>
            <person name="Lipzen A."/>
            <person name="Waldron R."/>
            <person name="Moloney N.M."/>
            <person name="Sperisen C."/>
            <person name="Kredics L."/>
            <person name="Vagvoelgyi C."/>
            <person name="Patrignani A."/>
            <person name="Fitzpatrick D."/>
            <person name="Nagy I."/>
            <person name="Doyle S."/>
            <person name="Anderson J.B."/>
            <person name="Grigoriev I.V."/>
            <person name="Gueldener U."/>
            <person name="Muensterkoetter M."/>
            <person name="Nagy L.G."/>
        </authorList>
    </citation>
    <scope>NUCLEOTIDE SEQUENCE [LARGE SCALE GENOMIC DNA]</scope>
    <source>
        <strain evidence="4">Ar21-2</strain>
    </source>
</reference>
<feature type="binding site" evidence="2">
    <location>
        <position position="173"/>
    </location>
    <ligand>
        <name>a divalent metal cation</name>
        <dbReference type="ChEBI" id="CHEBI:60240"/>
        <label>2</label>
    </ligand>
</feature>
<feature type="binding site" evidence="2">
    <location>
        <position position="226"/>
    </location>
    <ligand>
        <name>a divalent metal cation</name>
        <dbReference type="ChEBI" id="CHEBI:60240"/>
        <label>1</label>
    </ligand>
</feature>